<keyword evidence="1" id="KW-0175">Coiled coil</keyword>
<evidence type="ECO:0000313" key="5">
    <source>
        <dbReference type="Proteomes" id="UP000198366"/>
    </source>
</evidence>
<dbReference type="EMBL" id="LT837687">
    <property type="protein sequence ID" value="SMA52982.1"/>
    <property type="molecule type" value="Genomic_DNA"/>
</dbReference>
<feature type="coiled-coil region" evidence="1">
    <location>
        <begin position="25"/>
        <end position="159"/>
    </location>
</feature>
<dbReference type="PANTHER" id="PTHR39082">
    <property type="entry name" value="PHOSPHOLIPASE C-BETA-2-RELATED"/>
    <property type="match status" value="1"/>
</dbReference>
<evidence type="ECO:0000256" key="1">
    <source>
        <dbReference type="SAM" id="Coils"/>
    </source>
</evidence>
<accession>A0A238GW21</accession>
<gene>
    <name evidence="4" type="ORF">BCM300_01002</name>
</gene>
<dbReference type="InterPro" id="IPR052376">
    <property type="entry name" value="Oxidative_Scav/Glycosyltrans"/>
</dbReference>
<sequence length="264" mass="30687">MNTHLKQLIEISHLDKEIDSLEPLIREKRKDLDKALNDKEAKNKAILNLEEEKLALKLQVSKNEQTLQDTNAKIASIQKKMSEIKSERELRSLNIEEDIAKERSSQANREIENLQNEIKHKSEKQEVLKKEMLELEKLALELENLVENEVKNIKETQQIIFKKKEELVEKTEPKIYSFYERIRRWAKNTSIVTIKKQACGGCFIRLNDKIYAEVLTSGDMITCPYCGRILYAEGAYESNAQPPKESQPKESQPKESQEESQESV</sequence>
<feature type="region of interest" description="Disordered" evidence="2">
    <location>
        <begin position="237"/>
        <end position="264"/>
    </location>
</feature>
<feature type="domain" description="C4-type zinc ribbon" evidence="3">
    <location>
        <begin position="198"/>
        <end position="230"/>
    </location>
</feature>
<protein>
    <submittedName>
        <fullName evidence="4">Putative zinc ribbon domain-containing protein</fullName>
    </submittedName>
</protein>
<dbReference type="InterPro" id="IPR003743">
    <property type="entry name" value="Zf-RING_7"/>
</dbReference>
<proteinExistence type="predicted"/>
<feature type="compositionally biased region" description="Basic and acidic residues" evidence="2">
    <location>
        <begin position="246"/>
        <end position="257"/>
    </location>
</feature>
<evidence type="ECO:0000256" key="2">
    <source>
        <dbReference type="SAM" id="MobiDB-lite"/>
    </source>
</evidence>
<dbReference type="Pfam" id="PF02591">
    <property type="entry name" value="Zn_ribbon_9"/>
    <property type="match status" value="1"/>
</dbReference>
<name>A0A238GW21_HELPX</name>
<dbReference type="RefSeq" id="WP_089087033.1">
    <property type="nucleotide sequence ID" value="NZ_LT635456.1"/>
</dbReference>
<dbReference type="Gene3D" id="1.10.287.1490">
    <property type="match status" value="1"/>
</dbReference>
<dbReference type="Proteomes" id="UP000198366">
    <property type="component" value="Chromosome I"/>
</dbReference>
<reference evidence="4 5" key="1">
    <citation type="submission" date="2016-12" db="EMBL/GenBank/DDBJ databases">
        <authorList>
            <person name="Song W.-J."/>
            <person name="Kurnit D.M."/>
        </authorList>
    </citation>
    <scope>NUCLEOTIDE SEQUENCE [LARGE SCALE GENOMIC DNA]</scope>
    <source>
        <strain evidence="4">BCM-300</strain>
    </source>
</reference>
<organism evidence="4 5">
    <name type="scientific">Helicobacter pylori</name>
    <name type="common">Campylobacter pylori</name>
    <dbReference type="NCBI Taxonomy" id="210"/>
    <lineage>
        <taxon>Bacteria</taxon>
        <taxon>Pseudomonadati</taxon>
        <taxon>Campylobacterota</taxon>
        <taxon>Epsilonproteobacteria</taxon>
        <taxon>Campylobacterales</taxon>
        <taxon>Helicobacteraceae</taxon>
        <taxon>Helicobacter</taxon>
    </lineage>
</organism>
<evidence type="ECO:0000259" key="3">
    <source>
        <dbReference type="Pfam" id="PF02591"/>
    </source>
</evidence>
<dbReference type="PANTHER" id="PTHR39082:SF1">
    <property type="entry name" value="SCAVENGER RECEPTOR CLASS A MEMBER 3"/>
    <property type="match status" value="1"/>
</dbReference>
<dbReference type="AlphaFoldDB" id="A0A238GW21"/>
<evidence type="ECO:0000313" key="4">
    <source>
        <dbReference type="EMBL" id="SMA52982.1"/>
    </source>
</evidence>